<dbReference type="InterPro" id="IPR050600">
    <property type="entry name" value="SETD3_SETD6_MTase"/>
</dbReference>
<protein>
    <submittedName>
        <fullName evidence="4">SET domain-containing protein</fullName>
    </submittedName>
</protein>
<evidence type="ECO:0000256" key="1">
    <source>
        <dbReference type="ARBA" id="ARBA00022603"/>
    </source>
</evidence>
<dbReference type="GO" id="GO:0032259">
    <property type="term" value="P:methylation"/>
    <property type="evidence" value="ECO:0007669"/>
    <property type="project" value="UniProtKB-KW"/>
</dbReference>
<dbReference type="Gene3D" id="3.90.1410.10">
    <property type="entry name" value="set domain protein methyltransferase, domain 1"/>
    <property type="match status" value="1"/>
</dbReference>
<dbReference type="STRING" id="27342.A0A0H2SA56"/>
<dbReference type="PANTHER" id="PTHR13271:SF47">
    <property type="entry name" value="ACTIN-HISTIDINE N-METHYLTRANSFERASE"/>
    <property type="match status" value="1"/>
</dbReference>
<evidence type="ECO:0000313" key="5">
    <source>
        <dbReference type="Proteomes" id="UP000053477"/>
    </source>
</evidence>
<dbReference type="Proteomes" id="UP000053477">
    <property type="component" value="Unassembled WGS sequence"/>
</dbReference>
<organism evidence="4 5">
    <name type="scientific">Schizopora paradoxa</name>
    <dbReference type="NCBI Taxonomy" id="27342"/>
    <lineage>
        <taxon>Eukaryota</taxon>
        <taxon>Fungi</taxon>
        <taxon>Dikarya</taxon>
        <taxon>Basidiomycota</taxon>
        <taxon>Agaricomycotina</taxon>
        <taxon>Agaricomycetes</taxon>
        <taxon>Hymenochaetales</taxon>
        <taxon>Schizoporaceae</taxon>
        <taxon>Schizopora</taxon>
    </lineage>
</organism>
<keyword evidence="2" id="KW-0808">Transferase</keyword>
<gene>
    <name evidence="4" type="ORF">SCHPADRAFT_925055</name>
</gene>
<keyword evidence="5" id="KW-1185">Reference proteome</keyword>
<keyword evidence="3" id="KW-0949">S-adenosyl-L-methionine</keyword>
<accession>A0A0H2SA56</accession>
<dbReference type="EMBL" id="KQ085893">
    <property type="protein sequence ID" value="KLO18588.1"/>
    <property type="molecule type" value="Genomic_DNA"/>
</dbReference>
<dbReference type="PANTHER" id="PTHR13271">
    <property type="entry name" value="UNCHARACTERIZED PUTATIVE METHYLTRANSFERASE"/>
    <property type="match status" value="1"/>
</dbReference>
<dbReference type="InterPro" id="IPR046341">
    <property type="entry name" value="SET_dom_sf"/>
</dbReference>
<dbReference type="InterPro" id="IPR044429">
    <property type="entry name" value="SETD4_SET"/>
</dbReference>
<sequence length="498" mass="55178">MTGTPNEQELFDEFFLWLKAKGLQDPLLIEPRTREGAGKGLFVSRSIPANSIVVKLPSAALMNIRTLRNLYGDCNLEGYSAKTGGKMIFLNGTQLISLHLALHRPPRHGGRSTDPTFGPYISVLPKEFDSHPLTWLIKQNPAAFEEGDAAFGGGLLGHLPPSVSSELTTMSNKFLRDWDIVRNCWEAHLKRPDEASADNAAATGSPQAVRIPLRYPNFLWAWLIVNTRCLYIRLFNHDYPLTNLTLCPLIDFANHTTSQDTRPGAFPQIRCTNEARLGGSNNFLAPGATHDMAFVSHPDRELIEGEEVFLRYGGHCNRALFVEYGFVDEHGEPSISEVNVEDLMDALFRDAGEVGDACRDVLQREGYTKNLCLFLSPSPPHPSYTVISALRLLASRLSGRGETLQASWAAVLAGRPPDGVDVSVRQSLERLCQTIAERSKRALDHLKEKEQQSHGTLDAPPWSSWAVRNVRKLWDEEDKVACAVLGSLQGGVQISDFP</sequence>
<dbReference type="GO" id="GO:0016279">
    <property type="term" value="F:protein-lysine N-methyltransferase activity"/>
    <property type="evidence" value="ECO:0007669"/>
    <property type="project" value="InterPro"/>
</dbReference>
<evidence type="ECO:0000313" key="4">
    <source>
        <dbReference type="EMBL" id="KLO18588.1"/>
    </source>
</evidence>
<dbReference type="OrthoDB" id="341421at2759"/>
<evidence type="ECO:0000256" key="2">
    <source>
        <dbReference type="ARBA" id="ARBA00022679"/>
    </source>
</evidence>
<dbReference type="AlphaFoldDB" id="A0A0H2SA56"/>
<reference evidence="4 5" key="1">
    <citation type="submission" date="2015-04" db="EMBL/GenBank/DDBJ databases">
        <title>Complete genome sequence of Schizopora paradoxa KUC8140, a cosmopolitan wood degrader in East Asia.</title>
        <authorList>
            <consortium name="DOE Joint Genome Institute"/>
            <person name="Min B."/>
            <person name="Park H."/>
            <person name="Jang Y."/>
            <person name="Kim J.-J."/>
            <person name="Kim K.H."/>
            <person name="Pangilinan J."/>
            <person name="Lipzen A."/>
            <person name="Riley R."/>
            <person name="Grigoriev I.V."/>
            <person name="Spatafora J.W."/>
            <person name="Choi I.-G."/>
        </authorList>
    </citation>
    <scope>NUCLEOTIDE SEQUENCE [LARGE SCALE GENOMIC DNA]</scope>
    <source>
        <strain evidence="4 5">KUC8140</strain>
    </source>
</reference>
<evidence type="ECO:0000256" key="3">
    <source>
        <dbReference type="ARBA" id="ARBA00022691"/>
    </source>
</evidence>
<proteinExistence type="predicted"/>
<dbReference type="FunCoup" id="A0A0H2SA56">
    <property type="interactions" value="118"/>
</dbReference>
<dbReference type="CDD" id="cd19177">
    <property type="entry name" value="SET_SETD4"/>
    <property type="match status" value="1"/>
</dbReference>
<dbReference type="SUPFAM" id="SSF82199">
    <property type="entry name" value="SET domain"/>
    <property type="match status" value="1"/>
</dbReference>
<name>A0A0H2SA56_9AGAM</name>
<keyword evidence="1" id="KW-0489">Methyltransferase</keyword>
<dbReference type="InParanoid" id="A0A0H2SA56"/>